<evidence type="ECO:0000313" key="3">
    <source>
        <dbReference type="Proteomes" id="UP000190460"/>
    </source>
</evidence>
<accession>A0A1T4XEY2</accession>
<dbReference type="EMBL" id="FUYB01000016">
    <property type="protein sequence ID" value="SKA87615.1"/>
    <property type="molecule type" value="Genomic_DNA"/>
</dbReference>
<sequence length="124" mass="14266">MPTRFFNLPVPQRRLLMWLFLILLGLGLVLALIPSPDTGEIQLNDKLLHTTAFFAYAALLDMASRKDFWRFQVPILLGYGALIEVLQSFTPWRMFSLLDFVADAVGLMVYWLLFRMILKVKSSA</sequence>
<dbReference type="PANTHER" id="PTHR28008:SF1">
    <property type="entry name" value="DOMAIN PROTEIN, PUTATIVE (AFU_ORTHOLOGUE AFUA_3G10980)-RELATED"/>
    <property type="match status" value="1"/>
</dbReference>
<keyword evidence="1" id="KW-1133">Transmembrane helix</keyword>
<keyword evidence="1" id="KW-0472">Membrane</keyword>
<evidence type="ECO:0000256" key="1">
    <source>
        <dbReference type="SAM" id="Phobius"/>
    </source>
</evidence>
<name>A0A1T4XEY2_9GAMM</name>
<dbReference type="RefSeq" id="WP_078923296.1">
    <property type="nucleotide sequence ID" value="NZ_FUYB01000016.1"/>
</dbReference>
<dbReference type="PANTHER" id="PTHR28008">
    <property type="entry name" value="DOMAIN PROTEIN, PUTATIVE (AFU_ORTHOLOGUE AFUA_3G10980)-RELATED"/>
    <property type="match status" value="1"/>
</dbReference>
<dbReference type="Proteomes" id="UP000190460">
    <property type="component" value="Unassembled WGS sequence"/>
</dbReference>
<reference evidence="2 3" key="1">
    <citation type="submission" date="2017-02" db="EMBL/GenBank/DDBJ databases">
        <authorList>
            <person name="Peterson S.W."/>
        </authorList>
    </citation>
    <scope>NUCLEOTIDE SEQUENCE [LARGE SCALE GENOMIC DNA]</scope>
    <source>
        <strain evidence="2 3">ATCC 49788</strain>
    </source>
</reference>
<proteinExistence type="predicted"/>
<evidence type="ECO:0000313" key="2">
    <source>
        <dbReference type="EMBL" id="SKA87615.1"/>
    </source>
</evidence>
<dbReference type="STRING" id="92487.SAMN02745130_02844"/>
<keyword evidence="1" id="KW-0812">Transmembrane</keyword>
<organism evidence="2 3">
    <name type="scientific">Thiothrix eikelboomii</name>
    <dbReference type="NCBI Taxonomy" id="92487"/>
    <lineage>
        <taxon>Bacteria</taxon>
        <taxon>Pseudomonadati</taxon>
        <taxon>Pseudomonadota</taxon>
        <taxon>Gammaproteobacteria</taxon>
        <taxon>Thiotrichales</taxon>
        <taxon>Thiotrichaceae</taxon>
        <taxon>Thiothrix</taxon>
    </lineage>
</organism>
<keyword evidence="3" id="KW-1185">Reference proteome</keyword>
<dbReference type="NCBIfam" id="NF037970">
    <property type="entry name" value="vanZ_1"/>
    <property type="match status" value="1"/>
</dbReference>
<gene>
    <name evidence="2" type="ORF">SAMN02745130_02844</name>
</gene>
<feature type="transmembrane region" description="Helical" evidence="1">
    <location>
        <begin position="71"/>
        <end position="89"/>
    </location>
</feature>
<dbReference type="AlphaFoldDB" id="A0A1T4XEY2"/>
<feature type="transmembrane region" description="Helical" evidence="1">
    <location>
        <begin position="95"/>
        <end position="114"/>
    </location>
</feature>
<protein>
    <submittedName>
        <fullName evidence="2">VanZ like family protein</fullName>
    </submittedName>
</protein>
<dbReference type="OrthoDB" id="5624579at2"/>